<evidence type="ECO:0000256" key="5">
    <source>
        <dbReference type="ARBA" id="ARBA00037833"/>
    </source>
</evidence>
<organism evidence="11 12">
    <name type="scientific">Eptatretus burgeri</name>
    <name type="common">Inshore hagfish</name>
    <dbReference type="NCBI Taxonomy" id="7764"/>
    <lineage>
        <taxon>Eukaryota</taxon>
        <taxon>Metazoa</taxon>
        <taxon>Chordata</taxon>
        <taxon>Craniata</taxon>
        <taxon>Vertebrata</taxon>
        <taxon>Cyclostomata</taxon>
        <taxon>Myxini</taxon>
        <taxon>Myxiniformes</taxon>
        <taxon>Myxinidae</taxon>
        <taxon>Eptatretinae</taxon>
        <taxon>Eptatretus</taxon>
    </lineage>
</organism>
<dbReference type="InterPro" id="IPR001611">
    <property type="entry name" value="Leu-rich_rpt"/>
</dbReference>
<dbReference type="Ensembl" id="ENSEBUT00000021158.1">
    <property type="protein sequence ID" value="ENSEBUP00000020582.1"/>
    <property type="gene ID" value="ENSEBUG00000012722.1"/>
</dbReference>
<reference evidence="11" key="1">
    <citation type="submission" date="2025-08" db="UniProtKB">
        <authorList>
            <consortium name="Ensembl"/>
        </authorList>
    </citation>
    <scope>IDENTIFICATION</scope>
</reference>
<reference evidence="11" key="2">
    <citation type="submission" date="2025-09" db="UniProtKB">
        <authorList>
            <consortium name="Ensembl"/>
        </authorList>
    </citation>
    <scope>IDENTIFICATION</scope>
</reference>
<dbReference type="SMART" id="SM00369">
    <property type="entry name" value="LRR_TYP"/>
    <property type="match status" value="6"/>
</dbReference>
<dbReference type="GO" id="GO:0031430">
    <property type="term" value="C:M band"/>
    <property type="evidence" value="ECO:0007669"/>
    <property type="project" value="UniProtKB-SubCell"/>
</dbReference>
<keyword evidence="9" id="KW-0175">Coiled coil</keyword>
<dbReference type="Gene3D" id="3.80.10.10">
    <property type="entry name" value="Ribonuclease Inhibitor"/>
    <property type="match status" value="2"/>
</dbReference>
<keyword evidence="4" id="KW-0514">Muscle protein</keyword>
<proteinExistence type="predicted"/>
<evidence type="ECO:0000256" key="1">
    <source>
        <dbReference type="ARBA" id="ARBA00022490"/>
    </source>
</evidence>
<dbReference type="InterPro" id="IPR003591">
    <property type="entry name" value="Leu-rich_rpt_typical-subtyp"/>
</dbReference>
<accession>A0A8C4QU28</accession>
<evidence type="ECO:0000256" key="4">
    <source>
        <dbReference type="ARBA" id="ARBA00023179"/>
    </source>
</evidence>
<evidence type="ECO:0000256" key="10">
    <source>
        <dbReference type="SAM" id="MobiDB-lite"/>
    </source>
</evidence>
<dbReference type="Pfam" id="PF13855">
    <property type="entry name" value="LRR_8"/>
    <property type="match status" value="2"/>
</dbReference>
<name>A0A8C4QU28_EPTBU</name>
<comment type="subcellular location">
    <subcellularLocation>
        <location evidence="5">Cytoplasm</location>
        <location evidence="5">Myofibril</location>
        <location evidence="5">Sarcomere</location>
        <location evidence="5">M line</location>
    </subcellularLocation>
</comment>
<dbReference type="SMART" id="SM00364">
    <property type="entry name" value="LRR_BAC"/>
    <property type="match status" value="4"/>
</dbReference>
<dbReference type="Pfam" id="PF00560">
    <property type="entry name" value="LRR_1"/>
    <property type="match status" value="1"/>
</dbReference>
<evidence type="ECO:0000256" key="7">
    <source>
        <dbReference type="ARBA" id="ARBA00049732"/>
    </source>
</evidence>
<evidence type="ECO:0000256" key="9">
    <source>
        <dbReference type="SAM" id="Coils"/>
    </source>
</evidence>
<dbReference type="PROSITE" id="PS51450">
    <property type="entry name" value="LRR"/>
    <property type="match status" value="4"/>
</dbReference>
<comment type="function">
    <text evidence="6">Component of the sarcomeric M-band which plays a role in myocyte response to biomechanical stress. May regulate expression of other M-band proteins via an SRF-dependent pathway. Important for normal contractile function in heart.</text>
</comment>
<keyword evidence="3" id="KW-0677">Repeat</keyword>
<dbReference type="AlphaFoldDB" id="A0A8C4QU28"/>
<dbReference type="PANTHER" id="PTHR48051:SF2">
    <property type="entry name" value="LEUCINE RICH REPEAT CONTAINING 39"/>
    <property type="match status" value="1"/>
</dbReference>
<dbReference type="PANTHER" id="PTHR48051">
    <property type="match status" value="1"/>
</dbReference>
<keyword evidence="12" id="KW-1185">Reference proteome</keyword>
<evidence type="ECO:0000256" key="6">
    <source>
        <dbReference type="ARBA" id="ARBA00049587"/>
    </source>
</evidence>
<protein>
    <recommendedName>
        <fullName evidence="7">Leucine-rich repeat-containing protein 39</fullName>
    </recommendedName>
    <alternativeName>
        <fullName evidence="8">Myosin-interacting M-band-associated stress-responsive protein</fullName>
    </alternativeName>
</protein>
<dbReference type="SUPFAM" id="SSF52058">
    <property type="entry name" value="L domain-like"/>
    <property type="match status" value="1"/>
</dbReference>
<dbReference type="InterPro" id="IPR050216">
    <property type="entry name" value="LRR_domain-containing"/>
</dbReference>
<keyword evidence="2" id="KW-0433">Leucine-rich repeat</keyword>
<feature type="coiled-coil region" evidence="9">
    <location>
        <begin position="431"/>
        <end position="458"/>
    </location>
</feature>
<feature type="region of interest" description="Disordered" evidence="10">
    <location>
        <begin position="12"/>
        <end position="38"/>
    </location>
</feature>
<dbReference type="GeneTree" id="ENSGT00940000158998"/>
<evidence type="ECO:0000256" key="3">
    <source>
        <dbReference type="ARBA" id="ARBA00022737"/>
    </source>
</evidence>
<dbReference type="InterPro" id="IPR032675">
    <property type="entry name" value="LRR_dom_sf"/>
</dbReference>
<evidence type="ECO:0000256" key="2">
    <source>
        <dbReference type="ARBA" id="ARBA00022614"/>
    </source>
</evidence>
<dbReference type="Proteomes" id="UP000694388">
    <property type="component" value="Unplaced"/>
</dbReference>
<sequence>MPNIVPKVYLEHEARDPQPRAQSGARTQSRRKAARVPVQTSEQAMFVEARHVLEESPGMLGREIGEEIKERNTKDGMLVLSGGGWIAVASVRAVWESRIKARENEVAREKEQRKRTTVARLTGVWEERITLAELKKKVFCEDGRLILKIINEKWTVLPGSILKLGDLWGWSVHRTIMRALPSWLGSCGSLRSLDLARNGLREIPPEIGELRQLEELNLSYNRLLRLPAEVGQCQSLQRLELAANYELQNLPLEVSNLSSLYHLDMSVNMFSHVPPAICNLPALEWLDMSNNQLESLPDKIGQLQKLHSLWLQRNRLVEIPPSLCTLPQLSTLVLASNRLTSLPSALRHIPNLMFVNLTDNPLEPHVELPVPDDEDIMDREEFGMEFLSLYLDELYNSEGTKTTIEDTNDQKSGVSDEEVLVDEEQDGSNVTEQLRGELNELSEQLEEQHNRILHLEERAVHFRDALRQNYLLNSPHVSRNANSA</sequence>
<evidence type="ECO:0000256" key="8">
    <source>
        <dbReference type="ARBA" id="ARBA00049815"/>
    </source>
</evidence>
<evidence type="ECO:0000313" key="11">
    <source>
        <dbReference type="Ensembl" id="ENSEBUP00000020582.1"/>
    </source>
</evidence>
<evidence type="ECO:0000313" key="12">
    <source>
        <dbReference type="Proteomes" id="UP000694388"/>
    </source>
</evidence>
<keyword evidence="1" id="KW-0963">Cytoplasm</keyword>